<evidence type="ECO:0000313" key="2">
    <source>
        <dbReference type="Proteomes" id="UP001234297"/>
    </source>
</evidence>
<sequence>MARFLHCLGLLLGRIPILVVRNKRRKPSPATAANRSETEVRFGFLFFWLNPTSLRTIVRRRRRECCHPHIAEEEEHQKRRRRSSVFLVAEWEKERHPVSICRSGRPSPFSTFVAGEGGFGAFHHRRHYSITAVACPSPKIKRVFAAVVGPSPKRKKW</sequence>
<accession>A0ACC2L9G8</accession>
<reference evidence="1 2" key="1">
    <citation type="journal article" date="2022" name="Hortic Res">
        <title>A haplotype resolved chromosomal level avocado genome allows analysis of novel avocado genes.</title>
        <authorList>
            <person name="Nath O."/>
            <person name="Fletcher S.J."/>
            <person name="Hayward A."/>
            <person name="Shaw L.M."/>
            <person name="Masouleh A.K."/>
            <person name="Furtado A."/>
            <person name="Henry R.J."/>
            <person name="Mitter N."/>
        </authorList>
    </citation>
    <scope>NUCLEOTIDE SEQUENCE [LARGE SCALE GENOMIC DNA]</scope>
    <source>
        <strain evidence="2">cv. Hass</strain>
    </source>
</reference>
<dbReference type="EMBL" id="CM056815">
    <property type="protein sequence ID" value="KAJ8630129.1"/>
    <property type="molecule type" value="Genomic_DNA"/>
</dbReference>
<protein>
    <submittedName>
        <fullName evidence="1">Uncharacterized protein</fullName>
    </submittedName>
</protein>
<keyword evidence="2" id="KW-1185">Reference proteome</keyword>
<dbReference type="Proteomes" id="UP001234297">
    <property type="component" value="Chromosome 7"/>
</dbReference>
<organism evidence="1 2">
    <name type="scientific">Persea americana</name>
    <name type="common">Avocado</name>
    <dbReference type="NCBI Taxonomy" id="3435"/>
    <lineage>
        <taxon>Eukaryota</taxon>
        <taxon>Viridiplantae</taxon>
        <taxon>Streptophyta</taxon>
        <taxon>Embryophyta</taxon>
        <taxon>Tracheophyta</taxon>
        <taxon>Spermatophyta</taxon>
        <taxon>Magnoliopsida</taxon>
        <taxon>Magnoliidae</taxon>
        <taxon>Laurales</taxon>
        <taxon>Lauraceae</taxon>
        <taxon>Persea</taxon>
    </lineage>
</organism>
<name>A0ACC2L9G8_PERAE</name>
<proteinExistence type="predicted"/>
<evidence type="ECO:0000313" key="1">
    <source>
        <dbReference type="EMBL" id="KAJ8630129.1"/>
    </source>
</evidence>
<comment type="caution">
    <text evidence="1">The sequence shown here is derived from an EMBL/GenBank/DDBJ whole genome shotgun (WGS) entry which is preliminary data.</text>
</comment>
<gene>
    <name evidence="1" type="ORF">MRB53_023452</name>
</gene>